<comment type="caution">
    <text evidence="1">The sequence shown here is derived from an EMBL/GenBank/DDBJ whole genome shotgun (WGS) entry which is preliminary data.</text>
</comment>
<dbReference type="EMBL" id="RKRK01000006">
    <property type="protein sequence ID" value="RPF54725.1"/>
    <property type="molecule type" value="Genomic_DNA"/>
</dbReference>
<accession>A0A3N5C8E7</accession>
<gene>
    <name evidence="1" type="ORF">EDD62_1685</name>
</gene>
<keyword evidence="2" id="KW-1185">Reference proteome</keyword>
<dbReference type="Proteomes" id="UP000277108">
    <property type="component" value="Unassembled WGS sequence"/>
</dbReference>
<dbReference type="OrthoDB" id="9979965at2"/>
<dbReference type="AlphaFoldDB" id="A0A3N5C8E7"/>
<organism evidence="1 2">
    <name type="scientific">Abyssicoccus albus</name>
    <dbReference type="NCBI Taxonomy" id="1817405"/>
    <lineage>
        <taxon>Bacteria</taxon>
        <taxon>Bacillati</taxon>
        <taxon>Bacillota</taxon>
        <taxon>Bacilli</taxon>
        <taxon>Bacillales</taxon>
        <taxon>Abyssicoccaceae</taxon>
    </lineage>
</organism>
<sequence length="116" mass="13267">MANVTSQEIVFYVAKVGLRDKQVRYISMNDYNGLFREQDQKDGMGIVDQTQAGKLMNFLNALYEAFEYDFHCYIVQDVENSTHVVTNLPEEYQAIVNDLYGESETSEEATDESTNA</sequence>
<evidence type="ECO:0000313" key="1">
    <source>
        <dbReference type="EMBL" id="RPF54725.1"/>
    </source>
</evidence>
<evidence type="ECO:0000313" key="2">
    <source>
        <dbReference type="Proteomes" id="UP000277108"/>
    </source>
</evidence>
<proteinExistence type="predicted"/>
<name>A0A3N5C8E7_9BACL</name>
<reference evidence="1 2" key="1">
    <citation type="submission" date="2018-11" db="EMBL/GenBank/DDBJ databases">
        <title>Genomic Encyclopedia of Type Strains, Phase IV (KMG-IV): sequencing the most valuable type-strain genomes for metagenomic binning, comparative biology and taxonomic classification.</title>
        <authorList>
            <person name="Goeker M."/>
        </authorList>
    </citation>
    <scope>NUCLEOTIDE SEQUENCE [LARGE SCALE GENOMIC DNA]</scope>
    <source>
        <strain evidence="1 2">DSM 29158</strain>
    </source>
</reference>
<protein>
    <submittedName>
        <fullName evidence="1">Uncharacterized protein</fullName>
    </submittedName>
</protein>
<dbReference type="RefSeq" id="WP_123808574.1">
    <property type="nucleotide sequence ID" value="NZ_RKRK01000006.1"/>
</dbReference>